<name>A0A6N2UWU6_9BACT</name>
<sequence length="371" mass="40111">MKTRGERLPSIRRTLTIFAMPVSPARILEDLSPFYRQEEFPVLLHQCETWAESRPLEGCRVIDASPVFRNTCAKYAALLAAGAELTAAVSPVMPHDPETVALLGRYGIPVVEAERADGPYDVVMDCAGALSHVPSRCGYVELTRSGAQHYTRCTQPVWMVDAGKIKQIETCLGTGESFFRALEALGIESGPGRTLVVIGYGKVGRGIVLHALRRGLNVIVADVEEKPLPLSSASFVRATDGEALTNAVRHAFCAVTATGRRHALSGVIDPAVTRSSGVLLANMGVEDEWGPEIPKNRLLNGGRPLNFILPDPTQMCYIDPPLALHNLGSVELAAGRAMPGIFPPPPEMEEAFLSLIRSRGSLPPDMLDWIS</sequence>
<dbReference type="EMBL" id="CACRSS010000020">
    <property type="protein sequence ID" value="VYT19416.1"/>
    <property type="molecule type" value="Genomic_DNA"/>
</dbReference>
<dbReference type="Gene3D" id="3.40.50.720">
    <property type="entry name" value="NAD(P)-binding Rossmann-like Domain"/>
    <property type="match status" value="1"/>
</dbReference>
<evidence type="ECO:0000313" key="2">
    <source>
        <dbReference type="EMBL" id="VYT19416.1"/>
    </source>
</evidence>
<dbReference type="InterPro" id="IPR036291">
    <property type="entry name" value="NAD(P)-bd_dom_sf"/>
</dbReference>
<protein>
    <submittedName>
        <fullName evidence="2">S-adenosyl-L-homocysteine hydrolase</fullName>
    </submittedName>
</protein>
<evidence type="ECO:0000259" key="1">
    <source>
        <dbReference type="SMART" id="SM00997"/>
    </source>
</evidence>
<dbReference type="SUPFAM" id="SSF52283">
    <property type="entry name" value="Formate/glycerate dehydrogenase catalytic domain-like"/>
    <property type="match status" value="1"/>
</dbReference>
<dbReference type="SUPFAM" id="SSF51735">
    <property type="entry name" value="NAD(P)-binding Rossmann-fold domains"/>
    <property type="match status" value="1"/>
</dbReference>
<feature type="domain" description="S-adenosyl-L-homocysteine hydrolase NAD binding" evidence="1">
    <location>
        <begin position="170"/>
        <end position="312"/>
    </location>
</feature>
<accession>A0A6N2UWU6</accession>
<dbReference type="InterPro" id="IPR015878">
    <property type="entry name" value="Ado_hCys_hydrolase_NAD-bd"/>
</dbReference>
<keyword evidence="2" id="KW-0378">Hydrolase</keyword>
<dbReference type="GO" id="GO:0016787">
    <property type="term" value="F:hydrolase activity"/>
    <property type="evidence" value="ECO:0007669"/>
    <property type="project" value="UniProtKB-KW"/>
</dbReference>
<dbReference type="SMART" id="SM00997">
    <property type="entry name" value="AdoHcyase_NAD"/>
    <property type="match status" value="1"/>
</dbReference>
<reference evidence="2" key="1">
    <citation type="submission" date="2019-11" db="EMBL/GenBank/DDBJ databases">
        <authorList>
            <person name="Feng L."/>
        </authorList>
    </citation>
    <scope>NUCLEOTIDE SEQUENCE</scope>
    <source>
        <strain evidence="2">AMuciniphilaLFYP55</strain>
    </source>
</reference>
<gene>
    <name evidence="2" type="ORF">AMLFYP55_01012</name>
</gene>
<dbReference type="AlphaFoldDB" id="A0A6N2UWU6"/>
<organism evidence="2">
    <name type="scientific">Akkermansia muciniphila</name>
    <dbReference type="NCBI Taxonomy" id="239935"/>
    <lineage>
        <taxon>Bacteria</taxon>
        <taxon>Pseudomonadati</taxon>
        <taxon>Verrucomicrobiota</taxon>
        <taxon>Verrucomicrobiia</taxon>
        <taxon>Verrucomicrobiales</taxon>
        <taxon>Akkermansiaceae</taxon>
        <taxon>Akkermansia</taxon>
    </lineage>
</organism>
<proteinExistence type="predicted"/>